<evidence type="ECO:0000256" key="1">
    <source>
        <dbReference type="SAM" id="MobiDB-lite"/>
    </source>
</evidence>
<dbReference type="InParanoid" id="A0A3N4M1X8"/>
<feature type="compositionally biased region" description="Polar residues" evidence="1">
    <location>
        <begin position="1"/>
        <end position="22"/>
    </location>
</feature>
<gene>
    <name evidence="2" type="ORF">L211DRAFT_253833</name>
</gene>
<keyword evidence="3" id="KW-1185">Reference proteome</keyword>
<protein>
    <submittedName>
        <fullName evidence="2">Uncharacterized protein</fullName>
    </submittedName>
</protein>
<organism evidence="2 3">
    <name type="scientific">Terfezia boudieri ATCC MYA-4762</name>
    <dbReference type="NCBI Taxonomy" id="1051890"/>
    <lineage>
        <taxon>Eukaryota</taxon>
        <taxon>Fungi</taxon>
        <taxon>Dikarya</taxon>
        <taxon>Ascomycota</taxon>
        <taxon>Pezizomycotina</taxon>
        <taxon>Pezizomycetes</taxon>
        <taxon>Pezizales</taxon>
        <taxon>Pezizaceae</taxon>
        <taxon>Terfezia</taxon>
    </lineage>
</organism>
<name>A0A3N4M1X8_9PEZI</name>
<proteinExistence type="predicted"/>
<feature type="compositionally biased region" description="Polar residues" evidence="1">
    <location>
        <begin position="67"/>
        <end position="81"/>
    </location>
</feature>
<feature type="region of interest" description="Disordered" evidence="1">
    <location>
        <begin position="140"/>
        <end position="160"/>
    </location>
</feature>
<sequence length="160" mass="16748">MPQPRTKSTPARASSNDFTPNDNPGLDAQTESAMVPSNSTTVKPTVSTNAPEGPAPVPTPKADKKASSSSRLTQPTASTVARQKELEAEKVVRAEKDANTKKSAKAVKAAEAAKEAKDAKIKADKDAAKEAKDAAKVAKNAKAKAEKEAKYNKKASMSKS</sequence>
<dbReference type="AlphaFoldDB" id="A0A3N4M1X8"/>
<evidence type="ECO:0000313" key="2">
    <source>
        <dbReference type="EMBL" id="RPB29050.1"/>
    </source>
</evidence>
<feature type="compositionally biased region" description="Polar residues" evidence="1">
    <location>
        <begin position="29"/>
        <end position="50"/>
    </location>
</feature>
<accession>A0A3N4M1X8</accession>
<dbReference type="Proteomes" id="UP000267821">
    <property type="component" value="Unassembled WGS sequence"/>
</dbReference>
<reference evidence="2 3" key="1">
    <citation type="journal article" date="2018" name="Nat. Ecol. Evol.">
        <title>Pezizomycetes genomes reveal the molecular basis of ectomycorrhizal truffle lifestyle.</title>
        <authorList>
            <person name="Murat C."/>
            <person name="Payen T."/>
            <person name="Noel B."/>
            <person name="Kuo A."/>
            <person name="Morin E."/>
            <person name="Chen J."/>
            <person name="Kohler A."/>
            <person name="Krizsan K."/>
            <person name="Balestrini R."/>
            <person name="Da Silva C."/>
            <person name="Montanini B."/>
            <person name="Hainaut M."/>
            <person name="Levati E."/>
            <person name="Barry K.W."/>
            <person name="Belfiori B."/>
            <person name="Cichocki N."/>
            <person name="Clum A."/>
            <person name="Dockter R.B."/>
            <person name="Fauchery L."/>
            <person name="Guy J."/>
            <person name="Iotti M."/>
            <person name="Le Tacon F."/>
            <person name="Lindquist E.A."/>
            <person name="Lipzen A."/>
            <person name="Malagnac F."/>
            <person name="Mello A."/>
            <person name="Molinier V."/>
            <person name="Miyauchi S."/>
            <person name="Poulain J."/>
            <person name="Riccioni C."/>
            <person name="Rubini A."/>
            <person name="Sitrit Y."/>
            <person name="Splivallo R."/>
            <person name="Traeger S."/>
            <person name="Wang M."/>
            <person name="Zifcakova L."/>
            <person name="Wipf D."/>
            <person name="Zambonelli A."/>
            <person name="Paolocci F."/>
            <person name="Nowrousian M."/>
            <person name="Ottonello S."/>
            <person name="Baldrian P."/>
            <person name="Spatafora J.W."/>
            <person name="Henrissat B."/>
            <person name="Nagy L.G."/>
            <person name="Aury J.M."/>
            <person name="Wincker P."/>
            <person name="Grigoriev I.V."/>
            <person name="Bonfante P."/>
            <person name="Martin F.M."/>
        </authorList>
    </citation>
    <scope>NUCLEOTIDE SEQUENCE [LARGE SCALE GENOMIC DNA]</scope>
    <source>
        <strain evidence="2 3">ATCC MYA-4762</strain>
    </source>
</reference>
<evidence type="ECO:0000313" key="3">
    <source>
        <dbReference type="Proteomes" id="UP000267821"/>
    </source>
</evidence>
<dbReference type="EMBL" id="ML121528">
    <property type="protein sequence ID" value="RPB29050.1"/>
    <property type="molecule type" value="Genomic_DNA"/>
</dbReference>
<feature type="region of interest" description="Disordered" evidence="1">
    <location>
        <begin position="1"/>
        <end position="85"/>
    </location>
</feature>